<proteinExistence type="predicted"/>
<evidence type="ECO:0000313" key="2">
    <source>
        <dbReference type="EMBL" id="TVY44860.1"/>
    </source>
</evidence>
<name>A0A8H8S1F2_9HELO</name>
<accession>A0A8H8S1F2</accession>
<feature type="chain" id="PRO_5034054026" evidence="1">
    <location>
        <begin position="22"/>
        <end position="208"/>
    </location>
</feature>
<reference evidence="2 3" key="1">
    <citation type="submission" date="2018-05" db="EMBL/GenBank/DDBJ databases">
        <title>Genome sequencing and assembly of the regulated plant pathogen Lachnellula willkommii and related sister species for the development of diagnostic species identification markers.</title>
        <authorList>
            <person name="Giroux E."/>
            <person name="Bilodeau G."/>
        </authorList>
    </citation>
    <scope>NUCLEOTIDE SEQUENCE [LARGE SCALE GENOMIC DNA]</scope>
    <source>
        <strain evidence="2 3">CBS 197.66</strain>
    </source>
</reference>
<comment type="caution">
    <text evidence="2">The sequence shown here is derived from an EMBL/GenBank/DDBJ whole genome shotgun (WGS) entry which is preliminary data.</text>
</comment>
<protein>
    <submittedName>
        <fullName evidence="2">Uncharacterized protein</fullName>
    </submittedName>
</protein>
<evidence type="ECO:0000256" key="1">
    <source>
        <dbReference type="SAM" id="SignalP"/>
    </source>
</evidence>
<dbReference type="Proteomes" id="UP000462212">
    <property type="component" value="Unassembled WGS sequence"/>
</dbReference>
<organism evidence="2 3">
    <name type="scientific">Lachnellula subtilissima</name>
    <dbReference type="NCBI Taxonomy" id="602034"/>
    <lineage>
        <taxon>Eukaryota</taxon>
        <taxon>Fungi</taxon>
        <taxon>Dikarya</taxon>
        <taxon>Ascomycota</taxon>
        <taxon>Pezizomycotina</taxon>
        <taxon>Leotiomycetes</taxon>
        <taxon>Helotiales</taxon>
        <taxon>Lachnaceae</taxon>
        <taxon>Lachnellula</taxon>
    </lineage>
</organism>
<keyword evidence="1" id="KW-0732">Signal</keyword>
<gene>
    <name evidence="2" type="ORF">LSUB1_G001872</name>
</gene>
<dbReference type="OrthoDB" id="3360643at2759"/>
<dbReference type="EMBL" id="QGMJ01000027">
    <property type="protein sequence ID" value="TVY44860.1"/>
    <property type="molecule type" value="Genomic_DNA"/>
</dbReference>
<dbReference type="AlphaFoldDB" id="A0A8H8S1F2"/>
<keyword evidence="3" id="KW-1185">Reference proteome</keyword>
<evidence type="ECO:0000313" key="3">
    <source>
        <dbReference type="Proteomes" id="UP000462212"/>
    </source>
</evidence>
<feature type="signal peptide" evidence="1">
    <location>
        <begin position="1"/>
        <end position="21"/>
    </location>
</feature>
<sequence length="208" mass="22323">MYSQLLPLAVLFLGAGAQSYGFWFQPAATITTLNVTMVIPSIPASSGIHYIWPGLQPDSDLIVFQDVGGDEDGSGAWTFAEWEVDSNGTIRHKTNDIDVKMKVLGTGVNVCPAVYPGDSIAISFDLDTATGTWLDEWAITPGSTGKGAGEVFSITDVIVPESRAAAYGNLTEALFIIETYGGTWDFGHLVFNDITIVAETTETDWCKS</sequence>